<evidence type="ECO:0000313" key="15">
    <source>
        <dbReference type="EMBL" id="KAF6456456.1"/>
    </source>
</evidence>
<keyword evidence="3 12" id="KW-0812">Transmembrane</keyword>
<organism evidence="15 16">
    <name type="scientific">Rousettus aegyptiacus</name>
    <name type="common">Egyptian fruit bat</name>
    <name type="synonym">Pteropus aegyptiacus</name>
    <dbReference type="NCBI Taxonomy" id="9407"/>
    <lineage>
        <taxon>Eukaryota</taxon>
        <taxon>Metazoa</taxon>
        <taxon>Chordata</taxon>
        <taxon>Craniata</taxon>
        <taxon>Vertebrata</taxon>
        <taxon>Euteleostomi</taxon>
        <taxon>Mammalia</taxon>
        <taxon>Eutheria</taxon>
        <taxon>Laurasiatheria</taxon>
        <taxon>Chiroptera</taxon>
        <taxon>Yinpterochiroptera</taxon>
        <taxon>Pteropodoidea</taxon>
        <taxon>Pteropodidae</taxon>
        <taxon>Rousettinae</taxon>
        <taxon>Rousettus</taxon>
    </lineage>
</organism>
<dbReference type="PRINTS" id="PR01472">
    <property type="entry name" value="ICAMVCAM1"/>
</dbReference>
<feature type="domain" description="Intercellular adhesion molecule N-terminal" evidence="14">
    <location>
        <begin position="28"/>
        <end position="109"/>
    </location>
</feature>
<dbReference type="InterPro" id="IPR047012">
    <property type="entry name" value="ICAM_VCAM"/>
</dbReference>
<evidence type="ECO:0000256" key="2">
    <source>
        <dbReference type="ARBA" id="ARBA00005925"/>
    </source>
</evidence>
<keyword evidence="9" id="KW-1015">Disulfide bond</keyword>
<keyword evidence="10" id="KW-0325">Glycoprotein</keyword>
<dbReference type="InterPro" id="IPR013783">
    <property type="entry name" value="Ig-like_fold"/>
</dbReference>
<dbReference type="SUPFAM" id="SSF48726">
    <property type="entry name" value="Immunoglobulin"/>
    <property type="match status" value="2"/>
</dbReference>
<accession>A0A7J8G929</accession>
<dbReference type="PANTHER" id="PTHR13771:SF3">
    <property type="entry name" value="INTERCELLULAR ADHESION MOLECULE 2"/>
    <property type="match status" value="1"/>
</dbReference>
<evidence type="ECO:0000256" key="12">
    <source>
        <dbReference type="SAM" id="Phobius"/>
    </source>
</evidence>
<dbReference type="AlphaFoldDB" id="A0A7J8G929"/>
<reference evidence="15 16" key="1">
    <citation type="journal article" date="2020" name="Nature">
        <title>Six reference-quality genomes reveal evolution of bat adaptations.</title>
        <authorList>
            <person name="Jebb D."/>
            <person name="Huang Z."/>
            <person name="Pippel M."/>
            <person name="Hughes G.M."/>
            <person name="Lavrichenko K."/>
            <person name="Devanna P."/>
            <person name="Winkler S."/>
            <person name="Jermiin L.S."/>
            <person name="Skirmuntt E.C."/>
            <person name="Katzourakis A."/>
            <person name="Burkitt-Gray L."/>
            <person name="Ray D.A."/>
            <person name="Sullivan K.A.M."/>
            <person name="Roscito J.G."/>
            <person name="Kirilenko B.M."/>
            <person name="Davalos L.M."/>
            <person name="Corthals A.P."/>
            <person name="Power M.L."/>
            <person name="Jones G."/>
            <person name="Ransome R.D."/>
            <person name="Dechmann D.K.N."/>
            <person name="Locatelli A.G."/>
            <person name="Puechmaille S.J."/>
            <person name="Fedrigo O."/>
            <person name="Jarvis E.D."/>
            <person name="Hiller M."/>
            <person name="Vernes S.C."/>
            <person name="Myers E.W."/>
            <person name="Teeling E.C."/>
        </authorList>
    </citation>
    <scope>NUCLEOTIDE SEQUENCE [LARGE SCALE GENOMIC DNA]</scope>
    <source>
        <strain evidence="15">MRouAeg1</strain>
        <tissue evidence="15">Muscle</tissue>
    </source>
</reference>
<dbReference type="FunFam" id="2.60.40.10:FF:000338">
    <property type="entry name" value="intercellular adhesion molecule 5"/>
    <property type="match status" value="1"/>
</dbReference>
<dbReference type="GO" id="GO:0098609">
    <property type="term" value="P:cell-cell adhesion"/>
    <property type="evidence" value="ECO:0007669"/>
    <property type="project" value="InterPro"/>
</dbReference>
<keyword evidence="6" id="KW-0130">Cell adhesion</keyword>
<comment type="similarity">
    <text evidence="2">Belongs to the immunoglobulin superfamily. ICAM family.</text>
</comment>
<evidence type="ECO:0000256" key="9">
    <source>
        <dbReference type="ARBA" id="ARBA00023157"/>
    </source>
</evidence>
<evidence type="ECO:0000256" key="5">
    <source>
        <dbReference type="ARBA" id="ARBA00022737"/>
    </source>
</evidence>
<keyword evidence="8 12" id="KW-0472">Membrane</keyword>
<evidence type="ECO:0000256" key="8">
    <source>
        <dbReference type="ARBA" id="ARBA00023136"/>
    </source>
</evidence>
<keyword evidence="5" id="KW-0677">Repeat</keyword>
<dbReference type="Proteomes" id="UP000593571">
    <property type="component" value="Unassembled WGS sequence"/>
</dbReference>
<dbReference type="GO" id="GO:0005178">
    <property type="term" value="F:integrin binding"/>
    <property type="evidence" value="ECO:0007669"/>
    <property type="project" value="InterPro"/>
</dbReference>
<evidence type="ECO:0000256" key="3">
    <source>
        <dbReference type="ARBA" id="ARBA00022692"/>
    </source>
</evidence>
<feature type="chain" id="PRO_5029888576" evidence="13">
    <location>
        <begin position="24"/>
        <end position="271"/>
    </location>
</feature>
<feature type="transmembrane region" description="Helical" evidence="12">
    <location>
        <begin position="217"/>
        <end position="241"/>
    </location>
</feature>
<evidence type="ECO:0000256" key="1">
    <source>
        <dbReference type="ARBA" id="ARBA00004479"/>
    </source>
</evidence>
<keyword evidence="16" id="KW-1185">Reference proteome</keyword>
<dbReference type="InterPro" id="IPR003987">
    <property type="entry name" value="ICAM_VCAM_N"/>
</dbReference>
<sequence>MSPFGSWGLPAALLALLCCPGSSEKAPSKQEAVKLGDSYKINCTSDCPNPLIKGLETLLDKKVLQEQAQWTEYLVSNISQDSVLYCYSTCSGKQTKKAVIVNVFHPPEQVLLRLQPARVTVGSSFTITCSVTAAIPLERLTLTLLHGEKPLHVQTFENGTDTPATATHNAIAHKKDGHHNFSCRADLDLHALGRGVISNVSEVQVLQVYEPMQDNQMVIIITVVSVLLFLFVTSVLLCFIFGQQWHQRRIGTYRVQEAWRTLRRTYRTQPT</sequence>
<evidence type="ECO:0000256" key="6">
    <source>
        <dbReference type="ARBA" id="ARBA00022889"/>
    </source>
</evidence>
<gene>
    <name evidence="15" type="ORF">HJG63_006544</name>
</gene>
<dbReference type="InterPro" id="IPR036179">
    <property type="entry name" value="Ig-like_dom_sf"/>
</dbReference>
<dbReference type="PANTHER" id="PTHR13771">
    <property type="entry name" value="INTERCELLULAR ADHESION MOLECULE"/>
    <property type="match status" value="1"/>
</dbReference>
<keyword evidence="4 13" id="KW-0732">Signal</keyword>
<proteinExistence type="inferred from homology"/>
<evidence type="ECO:0000313" key="16">
    <source>
        <dbReference type="Proteomes" id="UP000593571"/>
    </source>
</evidence>
<comment type="caution">
    <text evidence="15">The sequence shown here is derived from an EMBL/GenBank/DDBJ whole genome shotgun (WGS) entry which is preliminary data.</text>
</comment>
<dbReference type="FunFam" id="2.60.40.10:FF:000194">
    <property type="entry name" value="Intercellular adhesion molecule 1"/>
    <property type="match status" value="1"/>
</dbReference>
<dbReference type="EMBL" id="JACASE010000006">
    <property type="protein sequence ID" value="KAF6456456.1"/>
    <property type="molecule type" value="Genomic_DNA"/>
</dbReference>
<evidence type="ECO:0000256" key="13">
    <source>
        <dbReference type="SAM" id="SignalP"/>
    </source>
</evidence>
<evidence type="ECO:0000256" key="11">
    <source>
        <dbReference type="ARBA" id="ARBA00023319"/>
    </source>
</evidence>
<evidence type="ECO:0000259" key="14">
    <source>
        <dbReference type="Pfam" id="PF03921"/>
    </source>
</evidence>
<dbReference type="InterPro" id="IPR013768">
    <property type="entry name" value="ICAM_N"/>
</dbReference>
<keyword evidence="7 12" id="KW-1133">Transmembrane helix</keyword>
<evidence type="ECO:0000256" key="10">
    <source>
        <dbReference type="ARBA" id="ARBA00023180"/>
    </source>
</evidence>
<evidence type="ECO:0000256" key="4">
    <source>
        <dbReference type="ARBA" id="ARBA00022729"/>
    </source>
</evidence>
<dbReference type="Pfam" id="PF03921">
    <property type="entry name" value="ICAM_N"/>
    <property type="match status" value="1"/>
</dbReference>
<comment type="subcellular location">
    <subcellularLocation>
        <location evidence="1">Membrane</location>
        <topology evidence="1">Single-pass type I membrane protein</topology>
    </subcellularLocation>
</comment>
<feature type="signal peptide" evidence="13">
    <location>
        <begin position="1"/>
        <end position="23"/>
    </location>
</feature>
<evidence type="ECO:0000256" key="7">
    <source>
        <dbReference type="ARBA" id="ARBA00022989"/>
    </source>
</evidence>
<dbReference type="Gene3D" id="2.60.40.10">
    <property type="entry name" value="Immunoglobulins"/>
    <property type="match status" value="2"/>
</dbReference>
<keyword evidence="11" id="KW-0393">Immunoglobulin domain</keyword>
<protein>
    <submittedName>
        <fullName evidence="15">Intercellular adhesion molecule 2</fullName>
    </submittedName>
</protein>
<name>A0A7J8G929_ROUAE</name>
<dbReference type="GO" id="GO:0005886">
    <property type="term" value="C:plasma membrane"/>
    <property type="evidence" value="ECO:0007669"/>
    <property type="project" value="TreeGrafter"/>
</dbReference>